<evidence type="ECO:0000256" key="1">
    <source>
        <dbReference type="SAM" id="Coils"/>
    </source>
</evidence>
<comment type="caution">
    <text evidence="4">The sequence shown here is derived from an EMBL/GenBank/DDBJ whole genome shotgun (WGS) entry which is preliminary data.</text>
</comment>
<feature type="region of interest" description="Disordered" evidence="2">
    <location>
        <begin position="293"/>
        <end position="313"/>
    </location>
</feature>
<reference evidence="5" key="1">
    <citation type="journal article" date="2021" name="ISME J.">
        <title>Evolutionary origin and ecological implication of a unique nif island in free-living Bradyrhizobium lineages.</title>
        <authorList>
            <person name="Tao J."/>
        </authorList>
    </citation>
    <scope>NUCLEOTIDE SEQUENCE [LARGE SCALE GENOMIC DNA]</scope>
    <source>
        <strain evidence="5">SZCCT0434</strain>
    </source>
</reference>
<dbReference type="RefSeq" id="WP_212491581.1">
    <property type="nucleotide sequence ID" value="NZ_JAFCJH010000001.1"/>
</dbReference>
<feature type="signal peptide" evidence="3">
    <location>
        <begin position="1"/>
        <end position="26"/>
    </location>
</feature>
<keyword evidence="1" id="KW-0175">Coiled coil</keyword>
<dbReference type="Proteomes" id="UP001315278">
    <property type="component" value="Unassembled WGS sequence"/>
</dbReference>
<feature type="coiled-coil region" evidence="1">
    <location>
        <begin position="618"/>
        <end position="645"/>
    </location>
</feature>
<dbReference type="EMBL" id="JAFCJH010000001">
    <property type="protein sequence ID" value="MBR0794000.1"/>
    <property type="molecule type" value="Genomic_DNA"/>
</dbReference>
<evidence type="ECO:0000256" key="2">
    <source>
        <dbReference type="SAM" id="MobiDB-lite"/>
    </source>
</evidence>
<keyword evidence="3" id="KW-0732">Signal</keyword>
<keyword evidence="5" id="KW-1185">Reference proteome</keyword>
<proteinExistence type="predicted"/>
<evidence type="ECO:0000313" key="5">
    <source>
        <dbReference type="Proteomes" id="UP001315278"/>
    </source>
</evidence>
<name>A0ABS5FB38_9BRAD</name>
<sequence length="802" mass="87158">MLRFAKQISFLIVVCFVNLWNVSVFADDKKAFNSSEVPPNCHGLARHETLVASPKSIDDKKYERMSEGLKVDVICMGNDLVIDRPIYSNGGDVLIFAGRLSLTAKIDTRVFRPFVLEDLFADKDSDCHAYGCYNLLSILRQIHDQYEAAFLEYYRCDDCRAKLNGSPAEKYVARMPDGLVATLPLGDPPWDLPGKSPPEVDKRAFKSGSIYIFAGELDFAAAAKPSLIADGLPGGIGGLGEPSMCIGPAWRSGNVGCLNGNISGLNAPGGTGGDAGDVLVFFPLGAKPPDYFSDAATAKGGPPGPKKKLKSPTLSDRTFQDLGVWDAARHGEQGTVSVAYEDNDRLFGDFFTMVEGKDAFSTFDLAEYANRAQNDKSHFMSLSAYVESSLADIYVKRMLHVVEQASNYLLLTTAPAAQSKIAVFCGAKDFDSMPVGVRDTLARLKGTCESDGGASSFIDYLRWMGGAFNFQDRNVTNTLGTRDTGVFISENAEVWDRILISLKNIEKLQIDALVSLERTRIGGEISRLQDKVSALTDQLNKASEQPDALGAIVGAATAVTGFGASLEQFSRALMGYDGTDAGLKKIRDSGGPVPEAYGKMVAALAGKANSPADIKTQIEATQRQIEDLDRELREFLTRMTEERAQVVSSRAIELQNVMESRARYNSRVYARVANFDDLIRSALLTYLADPNRDARLLRANLQALATYIAKYPTEQPRLSLRPAVDNCLSAGRFCLEVPRRQQLAEAGTCVPTSAGSQAYVPLYEIAGGLGNVYLSTNGIDPKEVQIIDIGQLPRAFSSPCKH</sequence>
<protein>
    <submittedName>
        <fullName evidence="4">Uncharacterized protein</fullName>
    </submittedName>
</protein>
<gene>
    <name evidence="4" type="ORF">JQ615_01210</name>
</gene>
<organism evidence="4 5">
    <name type="scientific">Bradyrhizobium jicamae</name>
    <dbReference type="NCBI Taxonomy" id="280332"/>
    <lineage>
        <taxon>Bacteria</taxon>
        <taxon>Pseudomonadati</taxon>
        <taxon>Pseudomonadota</taxon>
        <taxon>Alphaproteobacteria</taxon>
        <taxon>Hyphomicrobiales</taxon>
        <taxon>Nitrobacteraceae</taxon>
        <taxon>Bradyrhizobium</taxon>
    </lineage>
</organism>
<accession>A0ABS5FB38</accession>
<evidence type="ECO:0000256" key="3">
    <source>
        <dbReference type="SAM" id="SignalP"/>
    </source>
</evidence>
<evidence type="ECO:0000313" key="4">
    <source>
        <dbReference type="EMBL" id="MBR0794000.1"/>
    </source>
</evidence>
<feature type="chain" id="PRO_5047015858" evidence="3">
    <location>
        <begin position="27"/>
        <end position="802"/>
    </location>
</feature>